<protein>
    <submittedName>
        <fullName evidence="2">Dihydrolipoyllysine-residue acetyltransferase component of acetoin cleaving system</fullName>
    </submittedName>
</protein>
<gene>
    <name evidence="2" type="ORF">glysoja_025182</name>
</gene>
<dbReference type="Pfam" id="PF00561">
    <property type="entry name" value="Abhydrolase_1"/>
    <property type="match status" value="1"/>
</dbReference>
<dbReference type="InterPro" id="IPR000073">
    <property type="entry name" value="AB_hydrolase_1"/>
</dbReference>
<dbReference type="PRINTS" id="PR00111">
    <property type="entry name" value="ABHYDROLASE"/>
</dbReference>
<dbReference type="Gene3D" id="3.40.50.1820">
    <property type="entry name" value="alpha/beta hydrolase"/>
    <property type="match status" value="1"/>
</dbReference>
<dbReference type="SUPFAM" id="SSF53474">
    <property type="entry name" value="alpha/beta-Hydrolases"/>
    <property type="match status" value="1"/>
</dbReference>
<evidence type="ECO:0000313" key="2">
    <source>
        <dbReference type="EMBL" id="KHN24009.1"/>
    </source>
</evidence>
<dbReference type="AlphaFoldDB" id="A0A0B2QVC8"/>
<proteinExistence type="predicted"/>
<accession>A0A0B2QVC8</accession>
<sequence>MAMSVGVALPSTTTSLSFLRYRSRSPIQNKIRFPRQIVSKLNSAEVQVQTCVWDWRGYSIRYQHSGNIGPALVLVHGFGANSDHWRNNISVLAQSHRVYSIDLIGYGYSDKPNPRQIGDHSFYTFETWATQLNEFCLDVIKDEAFFICNSIGGVVGLQAAVLAPHICQGIILLNISLRMLHIKKQPWYGKPFIRSLQRLLRDTDVGKFFFKTIATKESVRNILCQKQTYTYKRGTETVQVLGGVVGGLPPFPNVTHSSLVIMTPPTKVTDELVQIILGPGLEPGAAEVFLEFICYSGGPLPEELVPQVKCPILIAWGDKDPWEPIDIGRNYENFDSVEDFIVLPNVGHCPQDEAPHLVNPLVESFVARHAKSSTSTSHC</sequence>
<organism evidence="2">
    <name type="scientific">Glycine soja</name>
    <name type="common">Wild soybean</name>
    <dbReference type="NCBI Taxonomy" id="3848"/>
    <lineage>
        <taxon>Eukaryota</taxon>
        <taxon>Viridiplantae</taxon>
        <taxon>Streptophyta</taxon>
        <taxon>Embryophyta</taxon>
        <taxon>Tracheophyta</taxon>
        <taxon>Spermatophyta</taxon>
        <taxon>Magnoliopsida</taxon>
        <taxon>eudicotyledons</taxon>
        <taxon>Gunneridae</taxon>
        <taxon>Pentapetalae</taxon>
        <taxon>rosids</taxon>
        <taxon>fabids</taxon>
        <taxon>Fabales</taxon>
        <taxon>Fabaceae</taxon>
        <taxon>Papilionoideae</taxon>
        <taxon>50 kb inversion clade</taxon>
        <taxon>NPAAA clade</taxon>
        <taxon>indigoferoid/millettioid clade</taxon>
        <taxon>Phaseoleae</taxon>
        <taxon>Glycine</taxon>
        <taxon>Glycine subgen. Soja</taxon>
    </lineage>
</organism>
<dbReference type="InterPro" id="IPR029058">
    <property type="entry name" value="AB_hydrolase_fold"/>
</dbReference>
<keyword evidence="2" id="KW-0808">Transferase</keyword>
<dbReference type="PANTHER" id="PTHR43689">
    <property type="entry name" value="HYDROLASE"/>
    <property type="match status" value="1"/>
</dbReference>
<name>A0A0B2QVC8_GLYSO</name>
<feature type="domain" description="AB hydrolase-1" evidence="1">
    <location>
        <begin position="70"/>
        <end position="355"/>
    </location>
</feature>
<dbReference type="Proteomes" id="UP000053555">
    <property type="component" value="Unassembled WGS sequence"/>
</dbReference>
<dbReference type="EMBL" id="KN655735">
    <property type="protein sequence ID" value="KHN24009.1"/>
    <property type="molecule type" value="Genomic_DNA"/>
</dbReference>
<dbReference type="GO" id="GO:0016740">
    <property type="term" value="F:transferase activity"/>
    <property type="evidence" value="ECO:0007669"/>
    <property type="project" value="UniProtKB-KW"/>
</dbReference>
<reference evidence="2" key="1">
    <citation type="submission" date="2014-07" db="EMBL/GenBank/DDBJ databases">
        <title>Identification of a novel salt tolerance gene in wild soybean by whole-genome sequencing.</title>
        <authorList>
            <person name="Lam H.-M."/>
            <person name="Qi X."/>
            <person name="Li M.-W."/>
            <person name="Liu X."/>
            <person name="Xie M."/>
            <person name="Ni M."/>
            <person name="Xu X."/>
        </authorList>
    </citation>
    <scope>NUCLEOTIDE SEQUENCE [LARGE SCALE GENOMIC DNA]</scope>
    <source>
        <tissue evidence="2">Root</tissue>
    </source>
</reference>
<evidence type="ECO:0000259" key="1">
    <source>
        <dbReference type="Pfam" id="PF00561"/>
    </source>
</evidence>
<dbReference type="PANTHER" id="PTHR43689:SF53">
    <property type="entry name" value="ALPHA_BETA-HYDROLASES SUPERFAMILY PROTEIN"/>
    <property type="match status" value="1"/>
</dbReference>